<name>A0A5E4AUG4_MARMO</name>
<reference evidence="1" key="1">
    <citation type="submission" date="2019-04" db="EMBL/GenBank/DDBJ databases">
        <authorList>
            <person name="Alioto T."/>
            <person name="Alioto T."/>
        </authorList>
    </citation>
    <scope>NUCLEOTIDE SEQUENCE [LARGE SCALE GENOMIC DNA]</scope>
</reference>
<evidence type="ECO:0000313" key="2">
    <source>
        <dbReference type="Proteomes" id="UP000335636"/>
    </source>
</evidence>
<sequence>MSRRLLDEAEGSDLAPESILRFRGSPGCEGPNGGIQIYGVGSSVKSQSWSRFQGTWNVSGSAASRLAMGLRVPAETDCQR</sequence>
<proteinExistence type="predicted"/>
<accession>A0A5E4AUG4</accession>
<dbReference type="Proteomes" id="UP000335636">
    <property type="component" value="Unassembled WGS sequence"/>
</dbReference>
<dbReference type="AlphaFoldDB" id="A0A5E4AUG4"/>
<gene>
    <name evidence="1" type="ORF">MONAX_5E025583</name>
</gene>
<dbReference type="EMBL" id="CABDUW010000162">
    <property type="protein sequence ID" value="VTJ60984.1"/>
    <property type="molecule type" value="Genomic_DNA"/>
</dbReference>
<evidence type="ECO:0000313" key="1">
    <source>
        <dbReference type="EMBL" id="VTJ60984.1"/>
    </source>
</evidence>
<keyword evidence="2" id="KW-1185">Reference proteome</keyword>
<protein>
    <submittedName>
        <fullName evidence="1">Uncharacterized protein</fullName>
    </submittedName>
</protein>
<organism evidence="1 2">
    <name type="scientific">Marmota monax</name>
    <name type="common">Woodchuck</name>
    <dbReference type="NCBI Taxonomy" id="9995"/>
    <lineage>
        <taxon>Eukaryota</taxon>
        <taxon>Metazoa</taxon>
        <taxon>Chordata</taxon>
        <taxon>Craniata</taxon>
        <taxon>Vertebrata</taxon>
        <taxon>Euteleostomi</taxon>
        <taxon>Mammalia</taxon>
        <taxon>Eutheria</taxon>
        <taxon>Euarchontoglires</taxon>
        <taxon>Glires</taxon>
        <taxon>Rodentia</taxon>
        <taxon>Sciuromorpha</taxon>
        <taxon>Sciuridae</taxon>
        <taxon>Xerinae</taxon>
        <taxon>Marmotini</taxon>
        <taxon>Marmota</taxon>
    </lineage>
</organism>
<comment type="caution">
    <text evidence="1">The sequence shown here is derived from an EMBL/GenBank/DDBJ whole genome shotgun (WGS) entry which is preliminary data.</text>
</comment>